<dbReference type="PANTHER" id="PTHR42866">
    <property type="entry name" value="3-DEOXY-MANNO-OCTULOSONATE CYTIDYLYLTRANSFERASE"/>
    <property type="match status" value="1"/>
</dbReference>
<dbReference type="PANTHER" id="PTHR42866:SF1">
    <property type="entry name" value="SPORE COAT POLYSACCHARIDE BIOSYNTHESIS PROTEIN SPSF"/>
    <property type="match status" value="1"/>
</dbReference>
<gene>
    <name evidence="1" type="ORF">EHE19_000750</name>
</gene>
<dbReference type="EMBL" id="CP061336">
    <property type="protein sequence ID" value="QNU68682.1"/>
    <property type="molecule type" value="Genomic_DNA"/>
</dbReference>
<dbReference type="InterPro" id="IPR003329">
    <property type="entry name" value="Cytidylyl_trans"/>
</dbReference>
<dbReference type="OrthoDB" id="9815559at2"/>
<dbReference type="KEGG" id="rher:EHE19_000750"/>
<dbReference type="CDD" id="cd02518">
    <property type="entry name" value="GT2_SpsF"/>
    <property type="match status" value="1"/>
</dbReference>
<evidence type="ECO:0000313" key="2">
    <source>
        <dbReference type="Proteomes" id="UP000306409"/>
    </source>
</evidence>
<dbReference type="InterPro" id="IPR029044">
    <property type="entry name" value="Nucleotide-diphossugar_trans"/>
</dbReference>
<sequence length="245" mass="28384">MNSSRLPGKVLLDICGLPVLVHVVKRVQLAKRVDEVILATSNTSSDDSLEQCCIKNNIKCFRGSEDDVLDRFYKAVMWAGAKEEDYVVRITADCPFIDAEIIDLVVETAKNSNCDYVSNTIKPTYPDGLDVEVFTVKALKKAWENAKLKSEREHVTPFLYKHPELFKTQNVENELDYSDLRWTLDEKEDFEVINNVYNELYKKDSFFNMKDILMLYKSKPEIFIKNIKFKRNEGYEKSLLQDGQL</sequence>
<keyword evidence="1" id="KW-0808">Transferase</keyword>
<dbReference type="GO" id="GO:0005829">
    <property type="term" value="C:cytosol"/>
    <property type="evidence" value="ECO:0007669"/>
    <property type="project" value="TreeGrafter"/>
</dbReference>
<keyword evidence="2" id="KW-1185">Reference proteome</keyword>
<dbReference type="Gene3D" id="3.90.550.10">
    <property type="entry name" value="Spore Coat Polysaccharide Biosynthesis Protein SpsA, Chain A"/>
    <property type="match status" value="1"/>
</dbReference>
<organism evidence="1 2">
    <name type="scientific">Ruminiclostridium herbifermentans</name>
    <dbReference type="NCBI Taxonomy" id="2488810"/>
    <lineage>
        <taxon>Bacteria</taxon>
        <taxon>Bacillati</taxon>
        <taxon>Bacillota</taxon>
        <taxon>Clostridia</taxon>
        <taxon>Eubacteriales</taxon>
        <taxon>Oscillospiraceae</taxon>
        <taxon>Ruminiclostridium</taxon>
    </lineage>
</organism>
<evidence type="ECO:0000313" key="1">
    <source>
        <dbReference type="EMBL" id="QNU68682.1"/>
    </source>
</evidence>
<dbReference type="AlphaFoldDB" id="A0A4U7JJ47"/>
<name>A0A4U7JJ47_9FIRM</name>
<proteinExistence type="predicted"/>
<accession>A0A4U7JJ47</accession>
<dbReference type="SUPFAM" id="SSF53448">
    <property type="entry name" value="Nucleotide-diphospho-sugar transferases"/>
    <property type="match status" value="1"/>
</dbReference>
<dbReference type="Pfam" id="PF02348">
    <property type="entry name" value="CTP_transf_3"/>
    <property type="match status" value="1"/>
</dbReference>
<dbReference type="GO" id="GO:0016740">
    <property type="term" value="F:transferase activity"/>
    <property type="evidence" value="ECO:0007669"/>
    <property type="project" value="UniProtKB-KW"/>
</dbReference>
<protein>
    <submittedName>
        <fullName evidence="1">Glycosyltransferase family protein</fullName>
    </submittedName>
</protein>
<dbReference type="Proteomes" id="UP000306409">
    <property type="component" value="Chromosome"/>
</dbReference>
<reference evidence="1 2" key="1">
    <citation type="submission" date="2020-09" db="EMBL/GenBank/DDBJ databases">
        <title>Characterization and genome sequencing of Ruminiclostridium sp. nov. MA18.</title>
        <authorList>
            <person name="Rettenmaier R."/>
            <person name="Kowollik M.-L."/>
            <person name="Liebl W."/>
            <person name="Zverlov V."/>
        </authorList>
    </citation>
    <scope>NUCLEOTIDE SEQUENCE [LARGE SCALE GENOMIC DNA]</scope>
    <source>
        <strain evidence="1 2">MA18</strain>
    </source>
</reference>